<evidence type="ECO:0000313" key="1">
    <source>
        <dbReference type="EMBL" id="MBB4173661.1"/>
    </source>
</evidence>
<dbReference type="AlphaFoldDB" id="A0A7W6M8Z9"/>
<keyword evidence="2" id="KW-1185">Reference proteome</keyword>
<dbReference type="Proteomes" id="UP000565745">
    <property type="component" value="Unassembled WGS sequence"/>
</dbReference>
<proteinExistence type="predicted"/>
<name>A0A7W6M8Z9_9RHOB</name>
<evidence type="ECO:0000313" key="2">
    <source>
        <dbReference type="Proteomes" id="UP000565745"/>
    </source>
</evidence>
<dbReference type="EMBL" id="JACIFU010000002">
    <property type="protein sequence ID" value="MBB4173661.1"/>
    <property type="molecule type" value="Genomic_DNA"/>
</dbReference>
<sequence>MNPAVEDIDLGFGIVPDSPRDADHIVKSVETDTTECCETGGPDTYTFDPIGQPLARAEANDGLWPI</sequence>
<accession>A0A7W6M8Z9</accession>
<protein>
    <submittedName>
        <fullName evidence="1">Uncharacterized protein</fullName>
    </submittedName>
</protein>
<organism evidence="1 2">
    <name type="scientific">Sulfitobacter noctilucicola</name>
    <dbReference type="NCBI Taxonomy" id="1342301"/>
    <lineage>
        <taxon>Bacteria</taxon>
        <taxon>Pseudomonadati</taxon>
        <taxon>Pseudomonadota</taxon>
        <taxon>Alphaproteobacteria</taxon>
        <taxon>Rhodobacterales</taxon>
        <taxon>Roseobacteraceae</taxon>
        <taxon>Sulfitobacter</taxon>
    </lineage>
</organism>
<comment type="caution">
    <text evidence="1">The sequence shown here is derived from an EMBL/GenBank/DDBJ whole genome shotgun (WGS) entry which is preliminary data.</text>
</comment>
<reference evidence="1 2" key="1">
    <citation type="submission" date="2020-08" db="EMBL/GenBank/DDBJ databases">
        <title>Genomic Encyclopedia of Type Strains, Phase IV (KMG-IV): sequencing the most valuable type-strain genomes for metagenomic binning, comparative biology and taxonomic classification.</title>
        <authorList>
            <person name="Goeker M."/>
        </authorList>
    </citation>
    <scope>NUCLEOTIDE SEQUENCE [LARGE SCALE GENOMIC DNA]</scope>
    <source>
        <strain evidence="1 2">DSM 101015</strain>
    </source>
</reference>
<gene>
    <name evidence="1" type="ORF">GGR93_001434</name>
</gene>